<comment type="caution">
    <text evidence="2">The sequence shown here is derived from an EMBL/GenBank/DDBJ whole genome shotgun (WGS) entry which is preliminary data.</text>
</comment>
<keyword evidence="1" id="KW-0812">Transmembrane</keyword>
<gene>
    <name evidence="2" type="ORF">EIKCOROL_00988</name>
</gene>
<protein>
    <submittedName>
        <fullName evidence="2">Uncharacterized protein</fullName>
    </submittedName>
</protein>
<reference evidence="2 3" key="1">
    <citation type="submission" date="2009-01" db="EMBL/GenBank/DDBJ databases">
        <authorList>
            <person name="Fulton L."/>
            <person name="Clifton S."/>
            <person name="Chinwalla A.T."/>
            <person name="Mitreva M."/>
            <person name="Sodergren E."/>
            <person name="Weinstock G."/>
            <person name="Clifton S."/>
            <person name="Dooling D.J."/>
            <person name="Fulton B."/>
            <person name="Minx P."/>
            <person name="Pepin K.H."/>
            <person name="Johnson M."/>
            <person name="Bhonagiri V."/>
            <person name="Nash W.E."/>
            <person name="Mardis E.R."/>
            <person name="Wilson R.K."/>
        </authorList>
    </citation>
    <scope>NUCLEOTIDE SEQUENCE [LARGE SCALE GENOMIC DNA]</scope>
    <source>
        <strain evidence="2 3">ATCC 23834</strain>
    </source>
</reference>
<feature type="transmembrane region" description="Helical" evidence="1">
    <location>
        <begin position="36"/>
        <end position="58"/>
    </location>
</feature>
<organism evidence="2 3">
    <name type="scientific">Eikenella corrodens ATCC 23834</name>
    <dbReference type="NCBI Taxonomy" id="546274"/>
    <lineage>
        <taxon>Bacteria</taxon>
        <taxon>Pseudomonadati</taxon>
        <taxon>Pseudomonadota</taxon>
        <taxon>Betaproteobacteria</taxon>
        <taxon>Neisseriales</taxon>
        <taxon>Neisseriaceae</taxon>
        <taxon>Eikenella</taxon>
    </lineage>
</organism>
<keyword evidence="1" id="KW-1133">Transmembrane helix</keyword>
<name>C0DUF6_EIKCO</name>
<evidence type="ECO:0000256" key="1">
    <source>
        <dbReference type="SAM" id="Phobius"/>
    </source>
</evidence>
<dbReference type="Proteomes" id="UP000005837">
    <property type="component" value="Unassembled WGS sequence"/>
</dbReference>
<dbReference type="EMBL" id="ACEA01000017">
    <property type="protein sequence ID" value="EEG24354.1"/>
    <property type="molecule type" value="Genomic_DNA"/>
</dbReference>
<evidence type="ECO:0000313" key="3">
    <source>
        <dbReference type="Proteomes" id="UP000005837"/>
    </source>
</evidence>
<proteinExistence type="predicted"/>
<sequence>MCLCVSVSAAALSVSDGLSILRCFSGSLLGRLKKGFLFFFPFGFGAACVGFSDGLYGFR</sequence>
<keyword evidence="1" id="KW-0472">Membrane</keyword>
<accession>C0DUF6</accession>
<evidence type="ECO:0000313" key="2">
    <source>
        <dbReference type="EMBL" id="EEG24354.1"/>
    </source>
</evidence>
<dbReference type="HOGENOM" id="CLU_2953106_0_0_4"/>
<dbReference type="AlphaFoldDB" id="C0DUF6"/>